<dbReference type="InterPro" id="IPR009937">
    <property type="entry name" value="Phage_holin_3_6"/>
</dbReference>
<accession>A0A4R4ZGC8</accession>
<keyword evidence="1" id="KW-0472">Membrane</keyword>
<evidence type="ECO:0000313" key="2">
    <source>
        <dbReference type="EMBL" id="TDD55572.1"/>
    </source>
</evidence>
<feature type="transmembrane region" description="Helical" evidence="1">
    <location>
        <begin position="53"/>
        <end position="78"/>
    </location>
</feature>
<organism evidence="2 3">
    <name type="scientific">Saccharopolyspora elongata</name>
    <dbReference type="NCBI Taxonomy" id="2530387"/>
    <lineage>
        <taxon>Bacteria</taxon>
        <taxon>Bacillati</taxon>
        <taxon>Actinomycetota</taxon>
        <taxon>Actinomycetes</taxon>
        <taxon>Pseudonocardiales</taxon>
        <taxon>Pseudonocardiaceae</taxon>
        <taxon>Saccharopolyspora</taxon>
    </lineage>
</organism>
<evidence type="ECO:0000313" key="3">
    <source>
        <dbReference type="Proteomes" id="UP000294947"/>
    </source>
</evidence>
<keyword evidence="1" id="KW-1133">Transmembrane helix</keyword>
<evidence type="ECO:0000256" key="1">
    <source>
        <dbReference type="SAM" id="Phobius"/>
    </source>
</evidence>
<sequence length="137" mass="14349">MHTEPVHAPDLSQRSTARLVRDVGEQLARLVRTEVRLAQIELRSKGKQAGMGAALISAGGVLGLLGGAMLIATVVLALDIVLPAWLAALIVAVALLALAGVAALVGRSRLKRSSGALPESLESIKQDYRDLGEALKR</sequence>
<feature type="transmembrane region" description="Helical" evidence="1">
    <location>
        <begin position="84"/>
        <end position="105"/>
    </location>
</feature>
<comment type="caution">
    <text evidence="2">The sequence shown here is derived from an EMBL/GenBank/DDBJ whole genome shotgun (WGS) entry which is preliminary data.</text>
</comment>
<protein>
    <submittedName>
        <fullName evidence="2">Phage holin family protein</fullName>
    </submittedName>
</protein>
<reference evidence="2 3" key="1">
    <citation type="submission" date="2019-03" db="EMBL/GenBank/DDBJ databases">
        <title>Draft genome sequences of novel Actinobacteria.</title>
        <authorList>
            <person name="Sahin N."/>
            <person name="Ay H."/>
            <person name="Saygin H."/>
        </authorList>
    </citation>
    <scope>NUCLEOTIDE SEQUENCE [LARGE SCALE GENOMIC DNA]</scope>
    <source>
        <strain evidence="2 3">7K502</strain>
    </source>
</reference>
<proteinExistence type="predicted"/>
<keyword evidence="1" id="KW-0812">Transmembrane</keyword>
<name>A0A4R4ZGC8_9PSEU</name>
<dbReference type="Proteomes" id="UP000294947">
    <property type="component" value="Unassembled WGS sequence"/>
</dbReference>
<gene>
    <name evidence="2" type="ORF">E1288_03760</name>
</gene>
<dbReference type="EMBL" id="SMKW01000003">
    <property type="protein sequence ID" value="TDD55572.1"/>
    <property type="molecule type" value="Genomic_DNA"/>
</dbReference>
<dbReference type="RefSeq" id="WP_132480735.1">
    <property type="nucleotide sequence ID" value="NZ_SMKW01000003.1"/>
</dbReference>
<dbReference type="OrthoDB" id="4870234at2"/>
<keyword evidence="3" id="KW-1185">Reference proteome</keyword>
<dbReference type="Pfam" id="PF07332">
    <property type="entry name" value="Phage_holin_3_6"/>
    <property type="match status" value="1"/>
</dbReference>
<dbReference type="AlphaFoldDB" id="A0A4R4ZGC8"/>